<evidence type="ECO:0000259" key="11">
    <source>
        <dbReference type="Pfam" id="PF07565"/>
    </source>
</evidence>
<dbReference type="Pfam" id="PF00955">
    <property type="entry name" value="HCO3_cotransp"/>
    <property type="match status" value="2"/>
</dbReference>
<protein>
    <recommendedName>
        <fullName evidence="9">Anion exchange protein</fullName>
    </recommendedName>
</protein>
<comment type="subcellular location">
    <subcellularLocation>
        <location evidence="1">Cell membrane</location>
        <topology evidence="1">Multi-pass membrane protein</topology>
    </subcellularLocation>
    <subcellularLocation>
        <location evidence="9">Membrane</location>
        <topology evidence="9">Multi-pass membrane protein</topology>
    </subcellularLocation>
</comment>
<dbReference type="InterPro" id="IPR011531">
    <property type="entry name" value="HCO3_transpt-like_TM_dom"/>
</dbReference>
<evidence type="ECO:0000256" key="3">
    <source>
        <dbReference type="ARBA" id="ARBA00022448"/>
    </source>
</evidence>
<keyword evidence="5 9" id="KW-0812">Transmembrane</keyword>
<accession>A0A8D2NU15</accession>
<dbReference type="GO" id="GO:0016323">
    <property type="term" value="C:basolateral plasma membrane"/>
    <property type="evidence" value="ECO:0007669"/>
    <property type="project" value="TreeGrafter"/>
</dbReference>
<comment type="caution">
    <text evidence="9">Lacks conserved residue(s) required for the propagation of feature annotation.</text>
</comment>
<evidence type="ECO:0000313" key="12">
    <source>
        <dbReference type="Ensembl" id="ENSZLMP00000004906.1"/>
    </source>
</evidence>
<sequence>AVSVNDVDLEATGSRRLLSQQGTHEGYVELHELVLDNAKDLCWMEAGHWLKLEEDFQESGDWSQPHLSFLTYHSLLEIRRALSKGAVLLNLEANSLPAIVHILLDQLIYEGQIKPHDRDDVMRTLLLRHSKAGGDESVWTMPPALVQRSGTTRADVERPLLREQRPLEMSRMAGKEQSGVPKPQLLETIPEGAEATLVLVGEWSAGRTVGAGLGGGCWAGGAGSGGRGRVWGCRGSFASTSGCPCQGGSRGLTGLCCPQFCSSNGMEYIVGRVWIGFWLILLVLVVVACEGSFLVRYLSRYTQEIFSFLISLIFIFETFSKLVTIFKTHPLQRVYDVQADFQPGVPEPNTALLSLVLMAGTFFLAFFLRQFKNSSFLPGKVRRLIGDFGVPISIFIMALADFFINDTYTQKLSVPKGLQVTNSTARGWFIHPMGERTPFPIWMMFASVIPALLVFILIFLETQITTLIVSKPERKLVKGTGFHLDLLLIVAMGGLAALFGMPWLSATTVRTITHANALTIMSKSSAPGEKSQILEVKEQRISGLLVAVLIGVSILMEPILKYIPLAVLFGIFLYMGVTSLFGIQLFDRILLLCDPHPPKYHPDEPYVTRVKTWRMHLFTFTQIVFLVVLWVVKSTPASLALPFVLILTVPLRRFLLPKIFRDIELKCLDADDAVVTFEEAEGTDVYNEVQMPS</sequence>
<dbReference type="AlphaFoldDB" id="A0A8D2NU15"/>
<dbReference type="PANTHER" id="PTHR11453:SF12">
    <property type="entry name" value="BAND 3 ANION TRANSPORT PROTEIN"/>
    <property type="match status" value="1"/>
</dbReference>
<name>A0A8D2NU15_ZOSLA</name>
<evidence type="ECO:0000256" key="9">
    <source>
        <dbReference type="RuleBase" id="RU362035"/>
    </source>
</evidence>
<dbReference type="GO" id="GO:0005452">
    <property type="term" value="F:solute:inorganic anion antiporter activity"/>
    <property type="evidence" value="ECO:0007669"/>
    <property type="project" value="InterPro"/>
</dbReference>
<evidence type="ECO:0000256" key="4">
    <source>
        <dbReference type="ARBA" id="ARBA00022475"/>
    </source>
</evidence>
<feature type="transmembrane region" description="Helical" evidence="9">
    <location>
        <begin position="567"/>
        <end position="586"/>
    </location>
</feature>
<feature type="domain" description="Bicarbonate transporter-like transmembrane" evidence="10">
    <location>
        <begin position="346"/>
        <end position="671"/>
    </location>
</feature>
<evidence type="ECO:0000256" key="7">
    <source>
        <dbReference type="ARBA" id="ARBA00023065"/>
    </source>
</evidence>
<evidence type="ECO:0000313" key="13">
    <source>
        <dbReference type="Proteomes" id="UP000694401"/>
    </source>
</evidence>
<evidence type="ECO:0000256" key="5">
    <source>
        <dbReference type="ARBA" id="ARBA00022692"/>
    </source>
</evidence>
<feature type="transmembrane region" description="Helical" evidence="9">
    <location>
        <begin position="305"/>
        <end position="326"/>
    </location>
</feature>
<keyword evidence="6 9" id="KW-1133">Transmembrane helix</keyword>
<evidence type="ECO:0000256" key="8">
    <source>
        <dbReference type="ARBA" id="ARBA00023136"/>
    </source>
</evidence>
<dbReference type="Ensembl" id="ENSZLMT00000005074.1">
    <property type="protein sequence ID" value="ENSZLMP00000004906.1"/>
    <property type="gene ID" value="ENSZLMG00000003489.1"/>
</dbReference>
<feature type="transmembrane region" description="Helical" evidence="9">
    <location>
        <begin position="384"/>
        <end position="404"/>
    </location>
</feature>
<comment type="similarity">
    <text evidence="2 9">Belongs to the anion exchanger (TC 2.A.31) family.</text>
</comment>
<reference evidence="12" key="2">
    <citation type="submission" date="2025-09" db="UniProtKB">
        <authorList>
            <consortium name="Ensembl"/>
        </authorList>
    </citation>
    <scope>IDENTIFICATION</scope>
</reference>
<keyword evidence="13" id="KW-1185">Reference proteome</keyword>
<dbReference type="GO" id="GO:0008509">
    <property type="term" value="F:monoatomic anion transmembrane transporter activity"/>
    <property type="evidence" value="ECO:0007669"/>
    <property type="project" value="InterPro"/>
</dbReference>
<feature type="transmembrane region" description="Helical" evidence="9">
    <location>
        <begin position="350"/>
        <end position="368"/>
    </location>
</feature>
<dbReference type="Gene3D" id="3.40.930.10">
    <property type="entry name" value="Mannitol-specific EII, Chain A"/>
    <property type="match status" value="1"/>
</dbReference>
<evidence type="ECO:0000256" key="1">
    <source>
        <dbReference type="ARBA" id="ARBA00004651"/>
    </source>
</evidence>
<keyword evidence="4" id="KW-1003">Cell membrane</keyword>
<keyword evidence="7 9" id="KW-0406">Ion transport</keyword>
<keyword evidence="3 9" id="KW-0813">Transport</keyword>
<dbReference type="PRINTS" id="PR01231">
    <property type="entry name" value="HCO3TRNSPORT"/>
</dbReference>
<dbReference type="Proteomes" id="UP000694401">
    <property type="component" value="Unassembled WGS sequence"/>
</dbReference>
<dbReference type="Pfam" id="PF07565">
    <property type="entry name" value="Band_3_cyto"/>
    <property type="match status" value="1"/>
</dbReference>
<evidence type="ECO:0000259" key="10">
    <source>
        <dbReference type="Pfam" id="PF00955"/>
    </source>
</evidence>
<dbReference type="InterPro" id="IPR003020">
    <property type="entry name" value="HCO3_transpt_euk"/>
</dbReference>
<dbReference type="NCBIfam" id="TIGR00834">
    <property type="entry name" value="ae"/>
    <property type="match status" value="1"/>
</dbReference>
<feature type="transmembrane region" description="Helical" evidence="9">
    <location>
        <begin position="623"/>
        <end position="651"/>
    </location>
</feature>
<evidence type="ECO:0000256" key="6">
    <source>
        <dbReference type="ARBA" id="ARBA00022989"/>
    </source>
</evidence>
<dbReference type="PANTHER" id="PTHR11453">
    <property type="entry name" value="ANION EXCHANGE PROTEIN"/>
    <property type="match status" value="1"/>
</dbReference>
<reference evidence="12" key="1">
    <citation type="submission" date="2025-08" db="UniProtKB">
        <authorList>
            <consortium name="Ensembl"/>
        </authorList>
    </citation>
    <scope>IDENTIFICATION</scope>
</reference>
<dbReference type="GO" id="GO:0051453">
    <property type="term" value="P:regulation of intracellular pH"/>
    <property type="evidence" value="ECO:0007669"/>
    <property type="project" value="TreeGrafter"/>
</dbReference>
<organism evidence="12 13">
    <name type="scientific">Zosterops lateralis melanops</name>
    <dbReference type="NCBI Taxonomy" id="1220523"/>
    <lineage>
        <taxon>Eukaryota</taxon>
        <taxon>Metazoa</taxon>
        <taxon>Chordata</taxon>
        <taxon>Craniata</taxon>
        <taxon>Vertebrata</taxon>
        <taxon>Euteleostomi</taxon>
        <taxon>Archelosauria</taxon>
        <taxon>Archosauria</taxon>
        <taxon>Dinosauria</taxon>
        <taxon>Saurischia</taxon>
        <taxon>Theropoda</taxon>
        <taxon>Coelurosauria</taxon>
        <taxon>Aves</taxon>
        <taxon>Neognathae</taxon>
        <taxon>Neoaves</taxon>
        <taxon>Telluraves</taxon>
        <taxon>Australaves</taxon>
        <taxon>Passeriformes</taxon>
        <taxon>Sylvioidea</taxon>
        <taxon>Zosteropidae</taxon>
        <taxon>Zosterops</taxon>
    </lineage>
</organism>
<keyword evidence="8 9" id="KW-0472">Membrane</keyword>
<dbReference type="GO" id="GO:0015106">
    <property type="term" value="F:bicarbonate transmembrane transporter activity"/>
    <property type="evidence" value="ECO:0007669"/>
    <property type="project" value="TreeGrafter"/>
</dbReference>
<proteinExistence type="inferred from homology"/>
<feature type="transmembrane region" description="Helical" evidence="9">
    <location>
        <begin position="439"/>
        <end position="460"/>
    </location>
</feature>
<evidence type="ECO:0000256" key="2">
    <source>
        <dbReference type="ARBA" id="ARBA00010993"/>
    </source>
</evidence>
<dbReference type="InterPro" id="IPR013769">
    <property type="entry name" value="Band3_cytoplasmic_dom"/>
</dbReference>
<feature type="transmembrane region" description="Helical" evidence="9">
    <location>
        <begin position="273"/>
        <end position="298"/>
    </location>
</feature>
<dbReference type="InterPro" id="IPR016152">
    <property type="entry name" value="PTrfase/Anion_transptr"/>
</dbReference>
<dbReference type="SUPFAM" id="SSF55804">
    <property type="entry name" value="Phoshotransferase/anion transport protein"/>
    <property type="match status" value="1"/>
</dbReference>
<feature type="transmembrane region" description="Helical" evidence="9">
    <location>
        <begin position="481"/>
        <end position="504"/>
    </location>
</feature>
<feature type="domain" description="Band 3 cytoplasmic" evidence="11">
    <location>
        <begin position="24"/>
        <end position="202"/>
    </location>
</feature>
<feature type="domain" description="Bicarbonate transporter-like transmembrane" evidence="10">
    <location>
        <begin position="259"/>
        <end position="334"/>
    </location>
</feature>